<dbReference type="EMBL" id="MHCX01000030">
    <property type="protein sequence ID" value="OGY29281.1"/>
    <property type="molecule type" value="Genomic_DNA"/>
</dbReference>
<organism evidence="1 2">
    <name type="scientific">Candidatus Woykebacteria bacterium RIFCSPHIGHO2_02_FULL_43_16b</name>
    <dbReference type="NCBI Taxonomy" id="1802601"/>
    <lineage>
        <taxon>Bacteria</taxon>
        <taxon>Candidatus Woykeibacteriota</taxon>
    </lineage>
</organism>
<proteinExistence type="predicted"/>
<gene>
    <name evidence="1" type="ORF">A3J50_03110</name>
</gene>
<name>A0A1G1WNU0_9BACT</name>
<dbReference type="AlphaFoldDB" id="A0A1G1WNU0"/>
<protein>
    <submittedName>
        <fullName evidence="1">Uncharacterized protein</fullName>
    </submittedName>
</protein>
<sequence>MAAQMVQMVVTFPNAAEAWLRDTHVGEVKQVLRHTSSVEQDGSIVTMTWPSYWAYLADEDNLIALRGLRREFDPMSVVRPEAPAT</sequence>
<comment type="caution">
    <text evidence="1">The sequence shown here is derived from an EMBL/GenBank/DDBJ whole genome shotgun (WGS) entry which is preliminary data.</text>
</comment>
<evidence type="ECO:0000313" key="2">
    <source>
        <dbReference type="Proteomes" id="UP000177821"/>
    </source>
</evidence>
<dbReference type="Proteomes" id="UP000177821">
    <property type="component" value="Unassembled WGS sequence"/>
</dbReference>
<accession>A0A1G1WNU0</accession>
<reference evidence="1 2" key="1">
    <citation type="journal article" date="2016" name="Nat. Commun.">
        <title>Thousands of microbial genomes shed light on interconnected biogeochemical processes in an aquifer system.</title>
        <authorList>
            <person name="Anantharaman K."/>
            <person name="Brown C.T."/>
            <person name="Hug L.A."/>
            <person name="Sharon I."/>
            <person name="Castelle C.J."/>
            <person name="Probst A.J."/>
            <person name="Thomas B.C."/>
            <person name="Singh A."/>
            <person name="Wilkins M.J."/>
            <person name="Karaoz U."/>
            <person name="Brodie E.L."/>
            <person name="Williams K.H."/>
            <person name="Hubbard S.S."/>
            <person name="Banfield J.F."/>
        </authorList>
    </citation>
    <scope>NUCLEOTIDE SEQUENCE [LARGE SCALE GENOMIC DNA]</scope>
</reference>
<evidence type="ECO:0000313" key="1">
    <source>
        <dbReference type="EMBL" id="OGY29281.1"/>
    </source>
</evidence>